<accession>A0A0G4IKE4</accession>
<evidence type="ECO:0000256" key="12">
    <source>
        <dbReference type="PIRSR" id="PIRSR000168-2"/>
    </source>
</evidence>
<dbReference type="Pfam" id="PF02770">
    <property type="entry name" value="Acyl-CoA_dh_M"/>
    <property type="match status" value="1"/>
</dbReference>
<dbReference type="GO" id="GO:0055088">
    <property type="term" value="P:lipid homeostasis"/>
    <property type="evidence" value="ECO:0007669"/>
    <property type="project" value="TreeGrafter"/>
</dbReference>
<proteinExistence type="inferred from homology"/>
<evidence type="ECO:0000256" key="9">
    <source>
        <dbReference type="ARBA" id="ARBA00023140"/>
    </source>
</evidence>
<keyword evidence="7" id="KW-0560">Oxidoreductase</keyword>
<dbReference type="STRING" id="37360.A0A0G4IKE4"/>
<dbReference type="EMBL" id="CDSF01000024">
    <property type="protein sequence ID" value="CEO95634.1"/>
    <property type="molecule type" value="Genomic_DNA"/>
</dbReference>
<dbReference type="FunFam" id="1.20.140.10:FF:000010">
    <property type="entry name" value="Acyl-coenzyme A oxidase"/>
    <property type="match status" value="1"/>
</dbReference>
<dbReference type="InterPro" id="IPR046373">
    <property type="entry name" value="Acyl-CoA_Oxase/DH_mid-dom_sf"/>
</dbReference>
<evidence type="ECO:0000256" key="8">
    <source>
        <dbReference type="ARBA" id="ARBA00023098"/>
    </source>
</evidence>
<gene>
    <name evidence="16" type="ORF">PBRA_004360</name>
</gene>
<reference evidence="16 17" key="1">
    <citation type="submission" date="2015-02" db="EMBL/GenBank/DDBJ databases">
        <authorList>
            <person name="Chooi Y.-H."/>
        </authorList>
    </citation>
    <scope>NUCLEOTIDE SEQUENCE [LARGE SCALE GENOMIC DNA]</scope>
    <source>
        <strain evidence="16">E3</strain>
    </source>
</reference>
<dbReference type="InterPro" id="IPR002655">
    <property type="entry name" value="Acyl-CoA_oxidase_C"/>
</dbReference>
<dbReference type="InterPro" id="IPR036250">
    <property type="entry name" value="AcylCo_DH-like_C"/>
</dbReference>
<dbReference type="GO" id="GO:0071949">
    <property type="term" value="F:FAD binding"/>
    <property type="evidence" value="ECO:0007669"/>
    <property type="project" value="InterPro"/>
</dbReference>
<evidence type="ECO:0000259" key="15">
    <source>
        <dbReference type="Pfam" id="PF22924"/>
    </source>
</evidence>
<evidence type="ECO:0000256" key="7">
    <source>
        <dbReference type="ARBA" id="ARBA00023002"/>
    </source>
</evidence>
<keyword evidence="9" id="KW-0576">Peroxisome</keyword>
<evidence type="ECO:0000313" key="16">
    <source>
        <dbReference type="EMBL" id="CEO95634.1"/>
    </source>
</evidence>
<evidence type="ECO:0000259" key="14">
    <source>
        <dbReference type="Pfam" id="PF02770"/>
    </source>
</evidence>
<dbReference type="OrthoDB" id="538336at2759"/>
<protein>
    <recommendedName>
        <fullName evidence="10">Acyl-coenzyme A oxidase</fullName>
    </recommendedName>
</protein>
<feature type="domain" description="Acyl-CoA oxidase C-alpha1" evidence="15">
    <location>
        <begin position="293"/>
        <end position="442"/>
    </location>
</feature>
<keyword evidence="17" id="KW-1185">Reference proteome</keyword>
<keyword evidence="4 10" id="KW-0285">Flavoprotein</keyword>
<comment type="similarity">
    <text evidence="3 10">Belongs to the acyl-CoA oxidase family.</text>
</comment>
<dbReference type="FunFam" id="2.40.110.10:FF:000005">
    <property type="entry name" value="Acyl-coenzyme A oxidase"/>
    <property type="match status" value="1"/>
</dbReference>
<evidence type="ECO:0000256" key="3">
    <source>
        <dbReference type="ARBA" id="ARBA00006288"/>
    </source>
</evidence>
<dbReference type="Proteomes" id="UP000039324">
    <property type="component" value="Unassembled WGS sequence"/>
</dbReference>
<dbReference type="PANTHER" id="PTHR10909">
    <property type="entry name" value="ELECTRON TRANSPORT OXIDOREDUCTASE"/>
    <property type="match status" value="1"/>
</dbReference>
<dbReference type="InterPro" id="IPR055060">
    <property type="entry name" value="ACOX_C_alpha1"/>
</dbReference>
<dbReference type="GO" id="GO:0033540">
    <property type="term" value="P:fatty acid beta-oxidation using acyl-CoA oxidase"/>
    <property type="evidence" value="ECO:0007669"/>
    <property type="project" value="TreeGrafter"/>
</dbReference>
<dbReference type="OMA" id="WKLPGCF"/>
<keyword evidence="8" id="KW-0443">Lipid metabolism</keyword>
<dbReference type="SUPFAM" id="SSF56645">
    <property type="entry name" value="Acyl-CoA dehydrogenase NM domain-like"/>
    <property type="match status" value="1"/>
</dbReference>
<dbReference type="InterPro" id="IPR012258">
    <property type="entry name" value="Acyl-CoA_oxidase"/>
</dbReference>
<evidence type="ECO:0000256" key="4">
    <source>
        <dbReference type="ARBA" id="ARBA00022630"/>
    </source>
</evidence>
<comment type="subcellular location">
    <subcellularLocation>
        <location evidence="2">Peroxisome</location>
    </subcellularLocation>
</comment>
<evidence type="ECO:0000313" key="17">
    <source>
        <dbReference type="Proteomes" id="UP000039324"/>
    </source>
</evidence>
<sequence length="624" mass="69042">MPATLTDADVHELSRVINHDNFELRAKMLDLFRDPLYTRDYYANVQDHRKRVNQQLFGVLKQKLARVQDYKDDPLRYIRVVGSVNVPVHSAGLRFFTYLESLMYVDYSLSIKHGVHWTLCGGTIQTLGTKKHEVYLDRMNTGQLIGCFAMTELGHGSNVAGIETTAVYDPTTQEFVINTPSESAQKCWIGGLAQTSHISVVFCQLTVGGVARGVHVLLVRIRNDDGSICKGVRVKDNGPKMGLNGVDNGRCWFDNYRVPRDALLDKFCTVNPAGEYASPIKDNTLRFATMISGLVAGRVSIAAGGIFASKIALNIAVRYAYHRKQFGEPKEVPIITYLTHQRRLFPGLCTTLALHIYLGHCKELYLARTPKTAKQLHLAVSGLKIWGTWNRVSVLHDCRESLGGQGVAGVNWIGPSIADFDVDTTFEGDNTVLLQQISKALLADAMKALKSGAFNTSVQSEQLCVRCPDSIGRLLSNRQKLSLSRYVKKLAALRKAGTSESDAMNLTLDLAADCAWAKIELDVFNVFQAKRKTTSASLSAALDLPVLLFGLSIVERHLAFNLQHRLVTAAQADEVTDGINELCKAMHATGTGLRVVDAFDIPQHLLPPVCFPDYIQRFAYKAKL</sequence>
<feature type="binding site" evidence="12">
    <location>
        <position position="151"/>
    </location>
    <ligand>
        <name>FAD</name>
        <dbReference type="ChEBI" id="CHEBI:57692"/>
    </ligand>
</feature>
<feature type="active site" description="Proton acceptor" evidence="11">
    <location>
        <position position="427"/>
    </location>
</feature>
<dbReference type="PIRSF" id="PIRSF000168">
    <property type="entry name" value="Acyl-CoA_oxidase"/>
    <property type="match status" value="1"/>
</dbReference>
<evidence type="ECO:0000256" key="11">
    <source>
        <dbReference type="PIRSR" id="PIRSR000168-1"/>
    </source>
</evidence>
<evidence type="ECO:0000259" key="13">
    <source>
        <dbReference type="Pfam" id="PF01756"/>
    </source>
</evidence>
<dbReference type="GO" id="GO:0005777">
    <property type="term" value="C:peroxisome"/>
    <property type="evidence" value="ECO:0007669"/>
    <property type="project" value="UniProtKB-SubCell"/>
</dbReference>
<evidence type="ECO:0000256" key="1">
    <source>
        <dbReference type="ARBA" id="ARBA00001974"/>
    </source>
</evidence>
<dbReference type="AlphaFoldDB" id="A0A0G4IKE4"/>
<feature type="binding site" evidence="12">
    <location>
        <position position="190"/>
    </location>
    <ligand>
        <name>FAD</name>
        <dbReference type="ChEBI" id="CHEBI:57692"/>
    </ligand>
</feature>
<dbReference type="Gene3D" id="2.40.110.10">
    <property type="entry name" value="Butyryl-CoA Dehydrogenase, subunit A, domain 2"/>
    <property type="match status" value="1"/>
</dbReference>
<dbReference type="SUPFAM" id="SSF47203">
    <property type="entry name" value="Acyl-CoA dehydrogenase C-terminal domain-like"/>
    <property type="match status" value="2"/>
</dbReference>
<dbReference type="InterPro" id="IPR006091">
    <property type="entry name" value="Acyl-CoA_Oxase/DH_mid-dom"/>
</dbReference>
<dbReference type="Gene3D" id="1.20.140.10">
    <property type="entry name" value="Butyryl-CoA Dehydrogenase, subunit A, domain 3"/>
    <property type="match status" value="2"/>
</dbReference>
<keyword evidence="5 10" id="KW-0274">FAD</keyword>
<name>A0A0G4IKE4_PLABS</name>
<evidence type="ECO:0000256" key="6">
    <source>
        <dbReference type="ARBA" id="ARBA00022832"/>
    </source>
</evidence>
<dbReference type="Pfam" id="PF01756">
    <property type="entry name" value="ACOX"/>
    <property type="match status" value="1"/>
</dbReference>
<dbReference type="Pfam" id="PF22924">
    <property type="entry name" value="ACOX_C_alpha1"/>
    <property type="match status" value="1"/>
</dbReference>
<dbReference type="GO" id="GO:0003997">
    <property type="term" value="F:acyl-CoA oxidase activity"/>
    <property type="evidence" value="ECO:0007669"/>
    <property type="project" value="InterPro"/>
</dbReference>
<dbReference type="GO" id="GO:0005504">
    <property type="term" value="F:fatty acid binding"/>
    <property type="evidence" value="ECO:0007669"/>
    <property type="project" value="TreeGrafter"/>
</dbReference>
<comment type="cofactor">
    <cofactor evidence="1">
        <name>FAD</name>
        <dbReference type="ChEBI" id="CHEBI:57692"/>
    </cofactor>
</comment>
<keyword evidence="6" id="KW-0276">Fatty acid metabolism</keyword>
<evidence type="ECO:0000256" key="5">
    <source>
        <dbReference type="ARBA" id="ARBA00022827"/>
    </source>
</evidence>
<evidence type="ECO:0000256" key="2">
    <source>
        <dbReference type="ARBA" id="ARBA00004275"/>
    </source>
</evidence>
<feature type="domain" description="Acyl-CoA oxidase/dehydrogenase middle" evidence="14">
    <location>
        <begin position="147"/>
        <end position="255"/>
    </location>
</feature>
<organism evidence="16 17">
    <name type="scientific">Plasmodiophora brassicae</name>
    <name type="common">Clubroot disease agent</name>
    <dbReference type="NCBI Taxonomy" id="37360"/>
    <lineage>
        <taxon>Eukaryota</taxon>
        <taxon>Sar</taxon>
        <taxon>Rhizaria</taxon>
        <taxon>Endomyxa</taxon>
        <taxon>Phytomyxea</taxon>
        <taxon>Plasmodiophorida</taxon>
        <taxon>Plasmodiophoridae</taxon>
        <taxon>Plasmodiophora</taxon>
    </lineage>
</organism>
<evidence type="ECO:0000256" key="10">
    <source>
        <dbReference type="PIRNR" id="PIRNR000168"/>
    </source>
</evidence>
<feature type="domain" description="Acyl-CoA oxidase C-terminal" evidence="13">
    <location>
        <begin position="481"/>
        <end position="606"/>
    </location>
</feature>
<dbReference type="PANTHER" id="PTHR10909:SF352">
    <property type="entry name" value="ACYL-COENZYME A OXIDASE-LIKE PROTEIN"/>
    <property type="match status" value="1"/>
</dbReference>
<dbReference type="InterPro" id="IPR009100">
    <property type="entry name" value="AcylCoA_DH/oxidase_NM_dom_sf"/>
</dbReference>